<keyword evidence="4" id="KW-1185">Reference proteome</keyword>
<name>A0A6A7WDY1_9BACT</name>
<organism evidence="3 4">
    <name type="scientific">Segatella copri</name>
    <dbReference type="NCBI Taxonomy" id="165179"/>
    <lineage>
        <taxon>Bacteria</taxon>
        <taxon>Pseudomonadati</taxon>
        <taxon>Bacteroidota</taxon>
        <taxon>Bacteroidia</taxon>
        <taxon>Bacteroidales</taxon>
        <taxon>Prevotellaceae</taxon>
        <taxon>Segatella</taxon>
    </lineage>
</organism>
<feature type="chain" id="PRO_5025462250" evidence="2">
    <location>
        <begin position="21"/>
        <end position="92"/>
    </location>
</feature>
<evidence type="ECO:0000256" key="2">
    <source>
        <dbReference type="SAM" id="SignalP"/>
    </source>
</evidence>
<evidence type="ECO:0000256" key="1">
    <source>
        <dbReference type="SAM" id="MobiDB-lite"/>
    </source>
</evidence>
<gene>
    <name evidence="3" type="ORF">F7D20_12185</name>
</gene>
<proteinExistence type="predicted"/>
<feature type="non-terminal residue" evidence="3">
    <location>
        <position position="92"/>
    </location>
</feature>
<dbReference type="AlphaFoldDB" id="A0A6A7WDY1"/>
<reference evidence="3 4" key="1">
    <citation type="submission" date="2019-09" db="EMBL/GenBank/DDBJ databases">
        <title>Distinct polysaccharide growth profiles of human intestinal Prevotella copri isolates.</title>
        <authorList>
            <person name="Fehlner-Peach H."/>
            <person name="Magnabosco C."/>
            <person name="Raghavan V."/>
            <person name="Scher J.U."/>
            <person name="Tett A."/>
            <person name="Cox L.M."/>
            <person name="Gottsegen C."/>
            <person name="Watters A."/>
            <person name="Wiltshire- Gordon J.D."/>
            <person name="Segata N."/>
            <person name="Bonneau R."/>
            <person name="Littman D.R."/>
        </authorList>
    </citation>
    <scope>NUCLEOTIDE SEQUENCE [LARGE SCALE GENOMIC DNA]</scope>
    <source>
        <strain evidence="4">iAQ1173</strain>
    </source>
</reference>
<dbReference type="RefSeq" id="WP_158464276.1">
    <property type="nucleotide sequence ID" value="NZ_VZAD01000092.1"/>
</dbReference>
<feature type="signal peptide" evidence="2">
    <location>
        <begin position="1"/>
        <end position="20"/>
    </location>
</feature>
<dbReference type="EMBL" id="VZAD01000092">
    <property type="protein sequence ID" value="MQP12694.1"/>
    <property type="molecule type" value="Genomic_DNA"/>
</dbReference>
<feature type="region of interest" description="Disordered" evidence="1">
    <location>
        <begin position="68"/>
        <end position="92"/>
    </location>
</feature>
<accession>A0A6A7WDY1</accession>
<keyword evidence="2" id="KW-0732">Signal</keyword>
<evidence type="ECO:0000313" key="4">
    <source>
        <dbReference type="Proteomes" id="UP000384372"/>
    </source>
</evidence>
<comment type="caution">
    <text evidence="3">The sequence shown here is derived from an EMBL/GenBank/DDBJ whole genome shotgun (WGS) entry which is preliminary data.</text>
</comment>
<dbReference type="Proteomes" id="UP000384372">
    <property type="component" value="Unassembled WGS sequence"/>
</dbReference>
<evidence type="ECO:0000313" key="3">
    <source>
        <dbReference type="EMBL" id="MQP12694.1"/>
    </source>
</evidence>
<protein>
    <submittedName>
        <fullName evidence="3">Uncharacterized protein</fullName>
    </submittedName>
</protein>
<sequence>MKKILLVMLMAFVTSMSLVAKEPSQGFLNGAYAKMMAQSKMIDFAKNHTPTKSIVYYGSFTLCPSTGQNSSLSGQGGRIKMRSPPKVLTGNF</sequence>